<reference evidence="2 3" key="1">
    <citation type="journal article" date="2021" name="DNA Res.">
        <title>Genome analysis of Candida subhashii reveals its hybrid nature and dual mitochondrial genome conformations.</title>
        <authorList>
            <person name="Mixao V."/>
            <person name="Hegedusova E."/>
            <person name="Saus E."/>
            <person name="Pryszcz L.P."/>
            <person name="Cillingova A."/>
            <person name="Nosek J."/>
            <person name="Gabaldon T."/>
        </authorList>
    </citation>
    <scope>NUCLEOTIDE SEQUENCE [LARGE SCALE GENOMIC DNA]</scope>
    <source>
        <strain evidence="2 3">CBS 10753</strain>
    </source>
</reference>
<dbReference type="GeneID" id="73471606"/>
<comment type="caution">
    <text evidence="2">The sequence shown here is derived from an EMBL/GenBank/DDBJ whole genome shotgun (WGS) entry which is preliminary data.</text>
</comment>
<feature type="region of interest" description="Disordered" evidence="1">
    <location>
        <begin position="114"/>
        <end position="133"/>
    </location>
</feature>
<feature type="region of interest" description="Disordered" evidence="1">
    <location>
        <begin position="73"/>
        <end position="95"/>
    </location>
</feature>
<dbReference type="RefSeq" id="XP_049261886.1">
    <property type="nucleotide sequence ID" value="XM_049408805.1"/>
</dbReference>
<evidence type="ECO:0000256" key="1">
    <source>
        <dbReference type="SAM" id="MobiDB-lite"/>
    </source>
</evidence>
<evidence type="ECO:0000313" key="3">
    <source>
        <dbReference type="Proteomes" id="UP000694255"/>
    </source>
</evidence>
<dbReference type="Proteomes" id="UP000694255">
    <property type="component" value="Unassembled WGS sequence"/>
</dbReference>
<gene>
    <name evidence="2" type="ORF">J8A68_004806</name>
</gene>
<evidence type="ECO:0000313" key="2">
    <source>
        <dbReference type="EMBL" id="KAG7661653.1"/>
    </source>
</evidence>
<accession>A0A8J5UF15</accession>
<feature type="compositionally biased region" description="Polar residues" evidence="1">
    <location>
        <begin position="73"/>
        <end position="94"/>
    </location>
</feature>
<proteinExistence type="predicted"/>
<dbReference type="AlphaFoldDB" id="A0A8J5UF15"/>
<keyword evidence="3" id="KW-1185">Reference proteome</keyword>
<sequence length="149" mass="16555">MATLEDYCSIRGIVHQKPIRNSSVQNGMAEKSPSTIEVISKKLRYHSYLPPSFRTLSVQCGAFVHNHLSFNSTAPSDTQYGAQPTTYDSTTSIYQPGPEAEKWDPIVKRFNDVQQPTTEPQLKKAKSESGPVPVEKSMTTIVVMKTIHG</sequence>
<dbReference type="EMBL" id="JAGSYN010000215">
    <property type="protein sequence ID" value="KAG7661653.1"/>
    <property type="molecule type" value="Genomic_DNA"/>
</dbReference>
<organism evidence="2 3">
    <name type="scientific">[Candida] subhashii</name>
    <dbReference type="NCBI Taxonomy" id="561895"/>
    <lineage>
        <taxon>Eukaryota</taxon>
        <taxon>Fungi</taxon>
        <taxon>Dikarya</taxon>
        <taxon>Ascomycota</taxon>
        <taxon>Saccharomycotina</taxon>
        <taxon>Pichiomycetes</taxon>
        <taxon>Debaryomycetaceae</taxon>
        <taxon>Spathaspora</taxon>
    </lineage>
</organism>
<name>A0A8J5UF15_9ASCO</name>
<protein>
    <submittedName>
        <fullName evidence="2">Uncharacterized protein</fullName>
    </submittedName>
</protein>